<accession>A0A286D9M1</accession>
<sequence>MSGNGLTPEELKVRHASAVDKIDTFETHGVSRQAALNYLETPEGNRFLRILKEAAPNDHEYKIVDRAIGQITSGRDLPRMEVINEPLVKIVPAGDSVSPYSPFFARRSEFEDALAKGHNLSERFGLPIKSEATVYDVHEIRPKGATEVFVSRVAPTSELGGQVAKAGGAEQYLVPNRGLFTEATHVTSIGNDLTLHRDLVVSKGLGAPIVAAEAVAARGLRGGTVAKGLGAAGVVVTAYDAADTLHDVSRLRAQGNATAAQAQIERFAIQNAAGWSGAAAGVGLGAAAGVETGPGLLITGALGGVVGAVAGDKVSDWINERKINRQQDPQGNTWTFDPDHSERGWTRTQRDLDVQAMSATTVDMPIYKTRTLAADAELSDRLTWQASRTSIELALGSPPRGRDPYTLAANEHDARSAREAPWTRDPDTRQWSREVSLIVDYRHNSAVYEKHLAEASPQRAAELEAASQSLIAQNAAQTPVALAARFQAAYERNDWSRYGALPEGVADALQHPGRIVGSDGRLYERNPQGQWTHDGLLWDSQAQANLKTELEATYRQQQANAGIPTLETVRVTPMREHEAAQPMPASPAPTPQPVRSEASVIPTTQPQAQTAPPPVPEHLRDFRHSDHPLHYRYTQTLAAVHALEDQRGMPHGRNSEQLAAALLAKLDTTPLAGEKDGRAHFGPVGSVELRGQGAATEAVVVERRDYYHLPARQLGVPVDQALRPVEHTAAAWARQKMPHLYAPAEASQAQTARPVPEQLPAYDPRHPEHAGHRGYQQLRGQVADTYAKAGMALSEDQLERATAAVALSNRQKALPQVDLLVLLPDRASGTLGPDSPLVAQYGDGNAAVPLRSETTAQQMQRPAEETYQQLQQVDQQLALEQRQREQQREQAQAYGSGITMA</sequence>
<evidence type="ECO:0000259" key="2">
    <source>
        <dbReference type="Pfam" id="PF20410"/>
    </source>
</evidence>
<proteinExistence type="predicted"/>
<reference evidence="3 4" key="1">
    <citation type="submission" date="2017-09" db="EMBL/GenBank/DDBJ databases">
        <authorList>
            <person name="Ehlers B."/>
            <person name="Leendertz F.H."/>
        </authorList>
    </citation>
    <scope>NUCLEOTIDE SEQUENCE [LARGE SCALE GENOMIC DNA]</scope>
    <source>
        <strain evidence="3 4">CGMCC 1.10978</strain>
    </source>
</reference>
<organism evidence="3 4">
    <name type="scientific">Pseudoxanthomonas wuyuanensis</name>
    <dbReference type="NCBI Taxonomy" id="1073196"/>
    <lineage>
        <taxon>Bacteria</taxon>
        <taxon>Pseudomonadati</taxon>
        <taxon>Pseudomonadota</taxon>
        <taxon>Gammaproteobacteria</taxon>
        <taxon>Lysobacterales</taxon>
        <taxon>Lysobacteraceae</taxon>
        <taxon>Pseudoxanthomonas</taxon>
    </lineage>
</organism>
<dbReference type="EMBL" id="OCND01000007">
    <property type="protein sequence ID" value="SOD55333.1"/>
    <property type="molecule type" value="Genomic_DNA"/>
</dbReference>
<feature type="region of interest" description="Disordered" evidence="1">
    <location>
        <begin position="576"/>
        <end position="619"/>
    </location>
</feature>
<dbReference type="Pfam" id="PF20410">
    <property type="entry name" value="X-Tfes_XVIPCD"/>
    <property type="match status" value="1"/>
</dbReference>
<keyword evidence="4" id="KW-1185">Reference proteome</keyword>
<dbReference type="AlphaFoldDB" id="A0A286D9M1"/>
<dbReference type="InterPro" id="IPR046519">
    <property type="entry name" value="X-Tfes_XVIPCD"/>
</dbReference>
<evidence type="ECO:0000313" key="3">
    <source>
        <dbReference type="EMBL" id="SOD55333.1"/>
    </source>
</evidence>
<gene>
    <name evidence="3" type="ORF">SAMN06296416_1079</name>
</gene>
<feature type="domain" description="X-Tfes XVIPCD" evidence="2">
    <location>
        <begin position="765"/>
        <end position="872"/>
    </location>
</feature>
<protein>
    <recommendedName>
        <fullName evidence="2">X-Tfes XVIPCD domain-containing protein</fullName>
    </recommendedName>
</protein>
<evidence type="ECO:0000256" key="1">
    <source>
        <dbReference type="SAM" id="MobiDB-lite"/>
    </source>
</evidence>
<feature type="region of interest" description="Disordered" evidence="1">
    <location>
        <begin position="880"/>
        <end position="901"/>
    </location>
</feature>
<evidence type="ECO:0000313" key="4">
    <source>
        <dbReference type="Proteomes" id="UP000219374"/>
    </source>
</evidence>
<name>A0A286D9M1_9GAMM</name>
<dbReference type="Proteomes" id="UP000219374">
    <property type="component" value="Unassembled WGS sequence"/>
</dbReference>